<dbReference type="InterPro" id="IPR023387">
    <property type="entry name" value="DUF1653-like_dom"/>
</dbReference>
<dbReference type="AlphaFoldDB" id="A0A6S6RTL3"/>
<protein>
    <recommendedName>
        <fullName evidence="1">DUF1653 domain-containing protein</fullName>
    </recommendedName>
</protein>
<evidence type="ECO:0000313" key="2">
    <source>
        <dbReference type="EMBL" id="CAA6798856.1"/>
    </source>
</evidence>
<accession>A0A6S6RTL3</accession>
<evidence type="ECO:0000259" key="1">
    <source>
        <dbReference type="Pfam" id="PF07866"/>
    </source>
</evidence>
<name>A0A6S6RTL3_9BACT</name>
<sequence>MEVYYNSTMKKDITVKRGIYKHYKGNLYEVLETARHSETEEWMVIYRTLYGDASTWIRPYEMFIENVMVEEKMVKRFEYMGKS</sequence>
<dbReference type="Gene3D" id="2.30.30.320">
    <property type="entry name" value="DUF1653-like domain"/>
    <property type="match status" value="1"/>
</dbReference>
<dbReference type="EMBL" id="CACVAR010000018">
    <property type="protein sequence ID" value="CAA6798856.1"/>
    <property type="molecule type" value="Genomic_DNA"/>
</dbReference>
<feature type="domain" description="DUF1653" evidence="1">
    <location>
        <begin position="18"/>
        <end position="79"/>
    </location>
</feature>
<gene>
    <name evidence="2" type="ORF">HELGO_WM28407</name>
</gene>
<reference evidence="2" key="1">
    <citation type="submission" date="2020-01" db="EMBL/GenBank/DDBJ databases">
        <authorList>
            <person name="Meier V. D."/>
            <person name="Meier V D."/>
        </authorList>
    </citation>
    <scope>NUCLEOTIDE SEQUENCE</scope>
    <source>
        <strain evidence="2">HLG_WM_MAG_03</strain>
    </source>
</reference>
<dbReference type="Pfam" id="PF07866">
    <property type="entry name" value="DUF1653"/>
    <property type="match status" value="1"/>
</dbReference>
<proteinExistence type="predicted"/>
<organism evidence="2">
    <name type="scientific">uncultured Sulfurovum sp</name>
    <dbReference type="NCBI Taxonomy" id="269237"/>
    <lineage>
        <taxon>Bacteria</taxon>
        <taxon>Pseudomonadati</taxon>
        <taxon>Campylobacterota</taxon>
        <taxon>Epsilonproteobacteria</taxon>
        <taxon>Campylobacterales</taxon>
        <taxon>Sulfurovaceae</taxon>
        <taxon>Sulfurovum</taxon>
        <taxon>environmental samples</taxon>
    </lineage>
</organism>
<dbReference type="InterPro" id="IPR037135">
    <property type="entry name" value="DUF1653-like_dom_sf"/>
</dbReference>